<evidence type="ECO:0000313" key="3">
    <source>
        <dbReference type="Proteomes" id="UP001596414"/>
    </source>
</evidence>
<organism evidence="2 3">
    <name type="scientific">Halovenus rubra</name>
    <dbReference type="NCBI Taxonomy" id="869890"/>
    <lineage>
        <taxon>Archaea</taxon>
        <taxon>Methanobacteriati</taxon>
        <taxon>Methanobacteriota</taxon>
        <taxon>Stenosarchaea group</taxon>
        <taxon>Halobacteria</taxon>
        <taxon>Halobacteriales</taxon>
        <taxon>Haloarculaceae</taxon>
        <taxon>Halovenus</taxon>
    </lineage>
</organism>
<dbReference type="InterPro" id="IPR001279">
    <property type="entry name" value="Metallo-B-lactamas"/>
</dbReference>
<dbReference type="SUPFAM" id="SSF56281">
    <property type="entry name" value="Metallo-hydrolase/oxidoreductase"/>
    <property type="match status" value="1"/>
</dbReference>
<dbReference type="InterPro" id="IPR036866">
    <property type="entry name" value="RibonucZ/Hydroxyglut_hydro"/>
</dbReference>
<dbReference type="Pfam" id="PF23023">
    <property type="entry name" value="Anti-Pycsar_Apyc1"/>
    <property type="match status" value="1"/>
</dbReference>
<comment type="caution">
    <text evidence="2">The sequence shown here is derived from an EMBL/GenBank/DDBJ whole genome shotgun (WGS) entry which is preliminary data.</text>
</comment>
<dbReference type="Proteomes" id="UP001596414">
    <property type="component" value="Unassembled WGS sequence"/>
</dbReference>
<feature type="domain" description="Metallo-beta-lactamase" evidence="1">
    <location>
        <begin position="18"/>
        <end position="216"/>
    </location>
</feature>
<evidence type="ECO:0000313" key="2">
    <source>
        <dbReference type="EMBL" id="MFC7126798.1"/>
    </source>
</evidence>
<gene>
    <name evidence="2" type="ORF">ACFQJ7_12310</name>
</gene>
<evidence type="ECO:0000259" key="1">
    <source>
        <dbReference type="SMART" id="SM00849"/>
    </source>
</evidence>
<sequence>MKLTFLGTGSAMPTGNRLQTGLLLEAEDKSLLVDCGSGVVHGLAATEHGYEDIDTVLLTHHHLDHLSDLLVLIKAQWLAGKESLEIVGPPETEEVVSGLLAVHDYMQGRLDLTVREIEPEETPITVEGFEIQAMLTRHSMECLAYRFEQDAEPAFVFSGDSEAFEELVEFADGAALLVHDCSFPDEVDVSNHPTPSQLGTVLADAAADIGRVYLTHLYPHTEGNYEQMLESLGDHYDGEVRFAQDGMTVNVNEPEKR</sequence>
<protein>
    <submittedName>
        <fullName evidence="2">MBL fold metallo-hydrolase</fullName>
    </submittedName>
</protein>
<dbReference type="Gene3D" id="3.60.15.10">
    <property type="entry name" value="Ribonuclease Z/Hydroxyacylglutathione hydrolase-like"/>
    <property type="match status" value="1"/>
</dbReference>
<proteinExistence type="predicted"/>
<dbReference type="EMBL" id="JBHSZQ010000047">
    <property type="protein sequence ID" value="MFC7126798.1"/>
    <property type="molecule type" value="Genomic_DNA"/>
</dbReference>
<dbReference type="AlphaFoldDB" id="A0ABD5XCS5"/>
<reference evidence="2 3" key="1">
    <citation type="journal article" date="2014" name="Int. J. Syst. Evol. Microbiol.">
        <title>Complete genome sequence of Corynebacterium casei LMG S-19264T (=DSM 44701T), isolated from a smear-ripened cheese.</title>
        <authorList>
            <consortium name="US DOE Joint Genome Institute (JGI-PGF)"/>
            <person name="Walter F."/>
            <person name="Albersmeier A."/>
            <person name="Kalinowski J."/>
            <person name="Ruckert C."/>
        </authorList>
    </citation>
    <scope>NUCLEOTIDE SEQUENCE [LARGE SCALE GENOMIC DNA]</scope>
    <source>
        <strain evidence="2 3">CGMCC 4.7215</strain>
    </source>
</reference>
<dbReference type="PANTHER" id="PTHR46018:SF3">
    <property type="entry name" value="ARYLSULFATASE"/>
    <property type="match status" value="1"/>
</dbReference>
<accession>A0ABD5XCS5</accession>
<dbReference type="SMART" id="SM00849">
    <property type="entry name" value="Lactamase_B"/>
    <property type="match status" value="1"/>
</dbReference>
<dbReference type="PANTHER" id="PTHR46018">
    <property type="entry name" value="ZINC PHOSPHODIESTERASE ELAC PROTEIN 1"/>
    <property type="match status" value="1"/>
</dbReference>
<name>A0ABD5XCS5_9EURY</name>
<dbReference type="RefSeq" id="WP_267637371.1">
    <property type="nucleotide sequence ID" value="NZ_JAODIY010000009.1"/>
</dbReference>